<dbReference type="EMBL" id="FNED01000028">
    <property type="protein sequence ID" value="SDJ78070.1"/>
    <property type="molecule type" value="Genomic_DNA"/>
</dbReference>
<dbReference type="GeneID" id="42309142"/>
<dbReference type="AlphaFoldDB" id="A0A0D1Y781"/>
<keyword evidence="3" id="KW-1185">Reference proteome</keyword>
<gene>
    <name evidence="1" type="ORF">AF333_28850</name>
    <name evidence="2" type="ORF">SAMN04487909_12862</name>
</gene>
<organism evidence="1 3">
    <name type="scientific">Aneurinibacillus migulanus</name>
    <name type="common">Bacillus migulanus</name>
    <dbReference type="NCBI Taxonomy" id="47500"/>
    <lineage>
        <taxon>Bacteria</taxon>
        <taxon>Bacillati</taxon>
        <taxon>Bacillota</taxon>
        <taxon>Bacilli</taxon>
        <taxon>Bacillales</taxon>
        <taxon>Paenibacillaceae</taxon>
        <taxon>Aneurinibacillus group</taxon>
        <taxon>Aneurinibacillus</taxon>
    </lineage>
</organism>
<dbReference type="RefSeq" id="WP_043063257.1">
    <property type="nucleotide sequence ID" value="NZ_BJOA01000092.1"/>
</dbReference>
<evidence type="ECO:0000313" key="3">
    <source>
        <dbReference type="Proteomes" id="UP000037269"/>
    </source>
</evidence>
<evidence type="ECO:0000313" key="1">
    <source>
        <dbReference type="EMBL" id="KON90494.1"/>
    </source>
</evidence>
<evidence type="ECO:0000313" key="4">
    <source>
        <dbReference type="Proteomes" id="UP000182836"/>
    </source>
</evidence>
<name>A0A0D1Y781_ANEMI</name>
<accession>A0A0D1Y781</accession>
<reference evidence="2 4" key="2">
    <citation type="submission" date="2016-10" db="EMBL/GenBank/DDBJ databases">
        <authorList>
            <person name="de Groot N.N."/>
        </authorList>
    </citation>
    <scope>NUCLEOTIDE SEQUENCE [LARGE SCALE GENOMIC DNA]</scope>
    <source>
        <strain evidence="2 4">DSM 2895</strain>
    </source>
</reference>
<sequence>MNPALAKKAAKQIESCYLKEERDEVYVAGADIDFIWSMKQVRLFRKRWKENVPLDEIAAELGRELYDVEELALDQSRKGRIKKRAGGAYGQAV</sequence>
<dbReference type="PATRIC" id="fig|47500.8.peg.5210"/>
<proteinExistence type="predicted"/>
<dbReference type="EMBL" id="LGUG01000012">
    <property type="protein sequence ID" value="KON90494.1"/>
    <property type="molecule type" value="Genomic_DNA"/>
</dbReference>
<dbReference type="Proteomes" id="UP000037269">
    <property type="component" value="Unassembled WGS sequence"/>
</dbReference>
<dbReference type="OrthoDB" id="2455520at2"/>
<reference evidence="1 3" key="1">
    <citation type="submission" date="2015-07" db="EMBL/GenBank/DDBJ databases">
        <title>Fjat-14205 dsm 2895.</title>
        <authorList>
            <person name="Liu B."/>
            <person name="Wang J."/>
            <person name="Zhu Y."/>
            <person name="Liu G."/>
            <person name="Chen Q."/>
            <person name="Chen Z."/>
            <person name="Lan J."/>
            <person name="Che J."/>
            <person name="Ge C."/>
            <person name="Shi H."/>
            <person name="Pan Z."/>
            <person name="Liu X."/>
        </authorList>
    </citation>
    <scope>NUCLEOTIDE SEQUENCE [LARGE SCALE GENOMIC DNA]</scope>
    <source>
        <strain evidence="1 3">DSM 2895</strain>
    </source>
</reference>
<protein>
    <submittedName>
        <fullName evidence="1">Uncharacterized protein</fullName>
    </submittedName>
</protein>
<dbReference type="Proteomes" id="UP000182836">
    <property type="component" value="Unassembled WGS sequence"/>
</dbReference>
<evidence type="ECO:0000313" key="2">
    <source>
        <dbReference type="EMBL" id="SDJ78070.1"/>
    </source>
</evidence>